<feature type="region of interest" description="Disordered" evidence="1">
    <location>
        <begin position="127"/>
        <end position="166"/>
    </location>
</feature>
<name>A0A0C9TH37_PAXIN</name>
<dbReference type="OrthoDB" id="3207480at2759"/>
<feature type="compositionally biased region" description="Low complexity" evidence="1">
    <location>
        <begin position="128"/>
        <end position="140"/>
    </location>
</feature>
<accession>A0A0C9TH37</accession>
<reference evidence="2 3" key="1">
    <citation type="submission" date="2014-06" db="EMBL/GenBank/DDBJ databases">
        <authorList>
            <consortium name="DOE Joint Genome Institute"/>
            <person name="Kuo A."/>
            <person name="Kohler A."/>
            <person name="Nagy L.G."/>
            <person name="Floudas D."/>
            <person name="Copeland A."/>
            <person name="Barry K.W."/>
            <person name="Cichocki N."/>
            <person name="Veneault-Fourrey C."/>
            <person name="LaButti K."/>
            <person name="Lindquist E.A."/>
            <person name="Lipzen A."/>
            <person name="Lundell T."/>
            <person name="Morin E."/>
            <person name="Murat C."/>
            <person name="Sun H."/>
            <person name="Tunlid A."/>
            <person name="Henrissat B."/>
            <person name="Grigoriev I.V."/>
            <person name="Hibbett D.S."/>
            <person name="Martin F."/>
            <person name="Nordberg H.P."/>
            <person name="Cantor M.N."/>
            <person name="Hua S.X."/>
        </authorList>
    </citation>
    <scope>NUCLEOTIDE SEQUENCE [LARGE SCALE GENOMIC DNA]</scope>
    <source>
        <strain evidence="2 3">ATCC 200175</strain>
    </source>
</reference>
<reference evidence="3" key="2">
    <citation type="submission" date="2015-01" db="EMBL/GenBank/DDBJ databases">
        <title>Evolutionary Origins and Diversification of the Mycorrhizal Mutualists.</title>
        <authorList>
            <consortium name="DOE Joint Genome Institute"/>
            <consortium name="Mycorrhizal Genomics Consortium"/>
            <person name="Kohler A."/>
            <person name="Kuo A."/>
            <person name="Nagy L.G."/>
            <person name="Floudas D."/>
            <person name="Copeland A."/>
            <person name="Barry K.W."/>
            <person name="Cichocki N."/>
            <person name="Veneault-Fourrey C."/>
            <person name="LaButti K."/>
            <person name="Lindquist E.A."/>
            <person name="Lipzen A."/>
            <person name="Lundell T."/>
            <person name="Morin E."/>
            <person name="Murat C."/>
            <person name="Riley R."/>
            <person name="Ohm R."/>
            <person name="Sun H."/>
            <person name="Tunlid A."/>
            <person name="Henrissat B."/>
            <person name="Grigoriev I.V."/>
            <person name="Hibbett D.S."/>
            <person name="Martin F."/>
        </authorList>
    </citation>
    <scope>NUCLEOTIDE SEQUENCE [LARGE SCALE GENOMIC DNA]</scope>
    <source>
        <strain evidence="3">ATCC 200175</strain>
    </source>
</reference>
<feature type="region of interest" description="Disordered" evidence="1">
    <location>
        <begin position="282"/>
        <end position="301"/>
    </location>
</feature>
<evidence type="ECO:0000256" key="1">
    <source>
        <dbReference type="SAM" id="MobiDB-lite"/>
    </source>
</evidence>
<dbReference type="AlphaFoldDB" id="A0A0C9TH37"/>
<gene>
    <name evidence="2" type="ORF">PAXINDRAFT_16886</name>
</gene>
<keyword evidence="3" id="KW-1185">Reference proteome</keyword>
<evidence type="ECO:0000313" key="3">
    <source>
        <dbReference type="Proteomes" id="UP000053647"/>
    </source>
</evidence>
<proteinExistence type="predicted"/>
<dbReference type="Proteomes" id="UP000053647">
    <property type="component" value="Unassembled WGS sequence"/>
</dbReference>
<sequence length="301" mass="31876">MLSSILKPAVPIDPIEAEKTAAREAFKAAVTNVHGLAMSRDGDAQEEARIAWAHEWEKVAPALLAAHKRATATGIPTVVPHTIMAVIDEADEIYTKIVDSATAAPTDPRLRVRVGSPMVEDPILEPLRASSPAPSVSSRAMGQSKMEVVIDKGKGKKRSRQDLTQEESAAEVMITHATHYQMCITTSTACIGPQGKLCLKCAQRKTACMYAQRGKAGGAQPARPTAVKAGPSTRACVISASEEGEEEIVVTRAPPKTGKGKRKSRAITLNEQEADEVMKVVMGFEGPPGGSPRIVGSPPSA</sequence>
<dbReference type="EMBL" id="KN819418">
    <property type="protein sequence ID" value="KIJ10093.1"/>
    <property type="molecule type" value="Genomic_DNA"/>
</dbReference>
<dbReference type="HOGENOM" id="CLU_057897_0_0_1"/>
<evidence type="ECO:0000313" key="2">
    <source>
        <dbReference type="EMBL" id="KIJ10093.1"/>
    </source>
</evidence>
<organism evidence="2 3">
    <name type="scientific">Paxillus involutus ATCC 200175</name>
    <dbReference type="NCBI Taxonomy" id="664439"/>
    <lineage>
        <taxon>Eukaryota</taxon>
        <taxon>Fungi</taxon>
        <taxon>Dikarya</taxon>
        <taxon>Basidiomycota</taxon>
        <taxon>Agaricomycotina</taxon>
        <taxon>Agaricomycetes</taxon>
        <taxon>Agaricomycetidae</taxon>
        <taxon>Boletales</taxon>
        <taxon>Paxilineae</taxon>
        <taxon>Paxillaceae</taxon>
        <taxon>Paxillus</taxon>
    </lineage>
</organism>
<protein>
    <submittedName>
        <fullName evidence="2">Uncharacterized protein</fullName>
    </submittedName>
</protein>